<proteinExistence type="predicted"/>
<keyword evidence="2" id="KW-1133">Transmembrane helix</keyword>
<evidence type="ECO:0000313" key="3">
    <source>
        <dbReference type="EMBL" id="KAJ6802560.1"/>
    </source>
</evidence>
<reference evidence="3" key="2">
    <citation type="submission" date="2023-04" db="EMBL/GenBank/DDBJ databases">
        <authorList>
            <person name="Bruccoleri R.E."/>
            <person name="Oakeley E.J."/>
            <person name="Faust A.-M."/>
            <person name="Dessus-Babus S."/>
            <person name="Altorfer M."/>
            <person name="Burckhardt D."/>
            <person name="Oertli M."/>
            <person name="Naumann U."/>
            <person name="Petersen F."/>
            <person name="Wong J."/>
        </authorList>
    </citation>
    <scope>NUCLEOTIDE SEQUENCE</scope>
    <source>
        <strain evidence="3">GSM-AAB239-AS_SAM_17_03QT</strain>
        <tissue evidence="3">Leaf</tissue>
    </source>
</reference>
<accession>A0AAX6EF14</accession>
<evidence type="ECO:0000256" key="2">
    <source>
        <dbReference type="SAM" id="Phobius"/>
    </source>
</evidence>
<dbReference type="AlphaFoldDB" id="A0AAX6EF14"/>
<keyword evidence="4" id="KW-1185">Reference proteome</keyword>
<feature type="region of interest" description="Disordered" evidence="1">
    <location>
        <begin position="1"/>
        <end position="24"/>
    </location>
</feature>
<evidence type="ECO:0000313" key="4">
    <source>
        <dbReference type="Proteomes" id="UP001140949"/>
    </source>
</evidence>
<feature type="transmembrane region" description="Helical" evidence="2">
    <location>
        <begin position="134"/>
        <end position="160"/>
    </location>
</feature>
<dbReference type="PANTHER" id="PTHR35288">
    <property type="entry name" value="TAIL FIBER"/>
    <property type="match status" value="1"/>
</dbReference>
<feature type="transmembrane region" description="Helical" evidence="2">
    <location>
        <begin position="180"/>
        <end position="201"/>
    </location>
</feature>
<feature type="compositionally biased region" description="Low complexity" evidence="1">
    <location>
        <begin position="1"/>
        <end position="15"/>
    </location>
</feature>
<evidence type="ECO:0000256" key="1">
    <source>
        <dbReference type="SAM" id="MobiDB-lite"/>
    </source>
</evidence>
<name>A0AAX6EF14_IRIPA</name>
<reference evidence="3" key="1">
    <citation type="journal article" date="2023" name="GigaByte">
        <title>Genome assembly of the bearded iris, Iris pallida Lam.</title>
        <authorList>
            <person name="Bruccoleri R.E."/>
            <person name="Oakeley E.J."/>
            <person name="Faust A.M.E."/>
            <person name="Altorfer M."/>
            <person name="Dessus-Babus S."/>
            <person name="Burckhardt D."/>
            <person name="Oertli M."/>
            <person name="Naumann U."/>
            <person name="Petersen F."/>
            <person name="Wong J."/>
        </authorList>
    </citation>
    <scope>NUCLEOTIDE SEQUENCE</scope>
    <source>
        <strain evidence="3">GSM-AAB239-AS_SAM_17_03QT</strain>
    </source>
</reference>
<feature type="transmembrane region" description="Helical" evidence="2">
    <location>
        <begin position="31"/>
        <end position="50"/>
    </location>
</feature>
<dbReference type="Proteomes" id="UP001140949">
    <property type="component" value="Unassembled WGS sequence"/>
</dbReference>
<sequence length="226" mass="24255">MATTAASSSSTTTIGKGKGKGKGKGWTSFRVSYIATRIYFFLIIFQIPLFSIQCRSGMCTTPIQVTSTQLVANEIFPSSAVKALLYPGAAVSSLLSNMTIPRWDNILHMYNLTEVKNASATVDLQRLEVLAGSYFAVAGAFIGLIKPGRMSMFGTLLVVWGLVKEGMLGKPVNTDPTKAVYVHPTMLVAIISAISSINYNLKKAAKATLARPVAKPLQSSVKSKLK</sequence>
<protein>
    <submittedName>
        <fullName evidence="3">Uncharacterized protein</fullName>
    </submittedName>
</protein>
<dbReference type="PANTHER" id="PTHR35288:SF1">
    <property type="entry name" value="TAIL FIBER"/>
    <property type="match status" value="1"/>
</dbReference>
<dbReference type="EMBL" id="JANAVB010037219">
    <property type="protein sequence ID" value="KAJ6802560.1"/>
    <property type="molecule type" value="Genomic_DNA"/>
</dbReference>
<keyword evidence="2" id="KW-0472">Membrane</keyword>
<comment type="caution">
    <text evidence="3">The sequence shown here is derived from an EMBL/GenBank/DDBJ whole genome shotgun (WGS) entry which is preliminary data.</text>
</comment>
<keyword evidence="2" id="KW-0812">Transmembrane</keyword>
<organism evidence="3 4">
    <name type="scientific">Iris pallida</name>
    <name type="common">Sweet iris</name>
    <dbReference type="NCBI Taxonomy" id="29817"/>
    <lineage>
        <taxon>Eukaryota</taxon>
        <taxon>Viridiplantae</taxon>
        <taxon>Streptophyta</taxon>
        <taxon>Embryophyta</taxon>
        <taxon>Tracheophyta</taxon>
        <taxon>Spermatophyta</taxon>
        <taxon>Magnoliopsida</taxon>
        <taxon>Liliopsida</taxon>
        <taxon>Asparagales</taxon>
        <taxon>Iridaceae</taxon>
        <taxon>Iridoideae</taxon>
        <taxon>Irideae</taxon>
        <taxon>Iris</taxon>
    </lineage>
</organism>
<gene>
    <name evidence="3" type="ORF">M6B38_192180</name>
</gene>